<reference evidence="2" key="1">
    <citation type="journal article" date="2022" name="Mol. Ecol. Resour.">
        <title>The genomes of chicory, endive, great burdock and yacon provide insights into Asteraceae palaeo-polyploidization history and plant inulin production.</title>
        <authorList>
            <person name="Fan W."/>
            <person name="Wang S."/>
            <person name="Wang H."/>
            <person name="Wang A."/>
            <person name="Jiang F."/>
            <person name="Liu H."/>
            <person name="Zhao H."/>
            <person name="Xu D."/>
            <person name="Zhang Y."/>
        </authorList>
    </citation>
    <scope>NUCLEOTIDE SEQUENCE [LARGE SCALE GENOMIC DNA]</scope>
    <source>
        <strain evidence="2">cv. Yunnan</strain>
    </source>
</reference>
<keyword evidence="2" id="KW-1185">Reference proteome</keyword>
<evidence type="ECO:0000313" key="1">
    <source>
        <dbReference type="EMBL" id="KAI3744593.1"/>
    </source>
</evidence>
<evidence type="ECO:0000313" key="2">
    <source>
        <dbReference type="Proteomes" id="UP001056120"/>
    </source>
</evidence>
<name>A0ACB9DD79_9ASTR</name>
<organism evidence="1 2">
    <name type="scientific">Smallanthus sonchifolius</name>
    <dbReference type="NCBI Taxonomy" id="185202"/>
    <lineage>
        <taxon>Eukaryota</taxon>
        <taxon>Viridiplantae</taxon>
        <taxon>Streptophyta</taxon>
        <taxon>Embryophyta</taxon>
        <taxon>Tracheophyta</taxon>
        <taxon>Spermatophyta</taxon>
        <taxon>Magnoliopsida</taxon>
        <taxon>eudicotyledons</taxon>
        <taxon>Gunneridae</taxon>
        <taxon>Pentapetalae</taxon>
        <taxon>asterids</taxon>
        <taxon>campanulids</taxon>
        <taxon>Asterales</taxon>
        <taxon>Asteraceae</taxon>
        <taxon>Asteroideae</taxon>
        <taxon>Heliantheae alliance</taxon>
        <taxon>Millerieae</taxon>
        <taxon>Smallanthus</taxon>
    </lineage>
</organism>
<dbReference type="EMBL" id="CM042036">
    <property type="protein sequence ID" value="KAI3744593.1"/>
    <property type="molecule type" value="Genomic_DNA"/>
</dbReference>
<gene>
    <name evidence="1" type="ORF">L1987_57677</name>
</gene>
<dbReference type="Proteomes" id="UP001056120">
    <property type="component" value="Linkage Group LG19"/>
</dbReference>
<proteinExistence type="predicted"/>
<sequence>MSHCILPRLPGRNAHDQHVGKVSPLIEHTHLLVGRVISYTDVSHTLPPTPIHKVIRIGSWVSGEIPELYGLETIGSADIGSLNDSRNQLSLGIVVQHPSILVLLIDMESEDLGKVIQLLSGFDFNESEMIQG</sequence>
<reference evidence="1 2" key="2">
    <citation type="journal article" date="2022" name="Mol. Ecol. Resour.">
        <title>The genomes of chicory, endive, great burdock and yacon provide insights into Asteraceae paleo-polyploidization history and plant inulin production.</title>
        <authorList>
            <person name="Fan W."/>
            <person name="Wang S."/>
            <person name="Wang H."/>
            <person name="Wang A."/>
            <person name="Jiang F."/>
            <person name="Liu H."/>
            <person name="Zhao H."/>
            <person name="Xu D."/>
            <person name="Zhang Y."/>
        </authorList>
    </citation>
    <scope>NUCLEOTIDE SEQUENCE [LARGE SCALE GENOMIC DNA]</scope>
    <source>
        <strain evidence="2">cv. Yunnan</strain>
        <tissue evidence="1">Leaves</tissue>
    </source>
</reference>
<comment type="caution">
    <text evidence="1">The sequence shown here is derived from an EMBL/GenBank/DDBJ whole genome shotgun (WGS) entry which is preliminary data.</text>
</comment>
<accession>A0ACB9DD79</accession>
<protein>
    <submittedName>
        <fullName evidence="1">Uncharacterized protein</fullName>
    </submittedName>
</protein>